<dbReference type="SUPFAM" id="SSF51351">
    <property type="entry name" value="Triosephosphate isomerase (TIM)"/>
    <property type="match status" value="1"/>
</dbReference>
<protein>
    <submittedName>
        <fullName evidence="2">Triose-phosphate isomerase</fullName>
    </submittedName>
</protein>
<keyword evidence="1 2" id="KW-0413">Isomerase</keyword>
<comment type="caution">
    <text evidence="2">The sequence shown here is derived from an EMBL/GenBank/DDBJ whole genome shotgun (WGS) entry which is preliminary data.</text>
</comment>
<evidence type="ECO:0000256" key="1">
    <source>
        <dbReference type="ARBA" id="ARBA00023235"/>
    </source>
</evidence>
<feature type="non-terminal residue" evidence="2">
    <location>
        <position position="28"/>
    </location>
</feature>
<dbReference type="GO" id="GO:0004807">
    <property type="term" value="F:triose-phosphate isomerase activity"/>
    <property type="evidence" value="ECO:0007669"/>
    <property type="project" value="InterPro"/>
</dbReference>
<organism evidence="2 3">
    <name type="scientific">Streptococcus parasanguinis</name>
    <dbReference type="NCBI Taxonomy" id="1318"/>
    <lineage>
        <taxon>Bacteria</taxon>
        <taxon>Bacillati</taxon>
        <taxon>Bacillota</taxon>
        <taxon>Bacilli</taxon>
        <taxon>Lactobacillales</taxon>
        <taxon>Streptococcaceae</taxon>
        <taxon>Streptococcus</taxon>
    </lineage>
</organism>
<proteinExistence type="predicted"/>
<sequence length="28" mass="3165">MSRKPFIAGNWKMNKNPEEAKAFVEAVA</sequence>
<dbReference type="InterPro" id="IPR000652">
    <property type="entry name" value="Triosephosphate_isomerase"/>
</dbReference>
<dbReference type="AlphaFoldDB" id="A0A943DEN9"/>
<accession>A0A943DEN9</accession>
<dbReference type="PROSITE" id="PS51440">
    <property type="entry name" value="TIM_2"/>
    <property type="match status" value="1"/>
</dbReference>
<evidence type="ECO:0000313" key="3">
    <source>
        <dbReference type="Proteomes" id="UP000709219"/>
    </source>
</evidence>
<dbReference type="EMBL" id="JAGZFP010000015">
    <property type="protein sequence ID" value="MBS5358690.1"/>
    <property type="molecule type" value="Genomic_DNA"/>
</dbReference>
<dbReference type="InterPro" id="IPR035990">
    <property type="entry name" value="TIM_sf"/>
</dbReference>
<dbReference type="Pfam" id="PF00121">
    <property type="entry name" value="TIM"/>
    <property type="match status" value="1"/>
</dbReference>
<evidence type="ECO:0000313" key="2">
    <source>
        <dbReference type="EMBL" id="MBS5358690.1"/>
    </source>
</evidence>
<dbReference type="Proteomes" id="UP000709219">
    <property type="component" value="Unassembled WGS sequence"/>
</dbReference>
<name>A0A943DEN9_STRPA</name>
<reference evidence="2" key="1">
    <citation type="submission" date="2021-02" db="EMBL/GenBank/DDBJ databases">
        <title>Infant gut strain persistence is associated with maternal origin, phylogeny, and functional potential including surface adhesion and iron acquisition.</title>
        <authorList>
            <person name="Lou Y.C."/>
        </authorList>
    </citation>
    <scope>NUCLEOTIDE SEQUENCE</scope>
    <source>
        <strain evidence="2">L3_098_011G1_dasL3_098_011G1_concoct_7</strain>
    </source>
</reference>
<dbReference type="InterPro" id="IPR013785">
    <property type="entry name" value="Aldolase_TIM"/>
</dbReference>
<dbReference type="Gene3D" id="3.20.20.70">
    <property type="entry name" value="Aldolase class I"/>
    <property type="match status" value="1"/>
</dbReference>
<gene>
    <name evidence="2" type="ORF">KHX87_06235</name>
</gene>